<accession>A0A813K6Q2</accession>
<keyword evidence="4 5" id="KW-0408">Iron</keyword>
<evidence type="ECO:0000256" key="3">
    <source>
        <dbReference type="ARBA" id="ARBA00023002"/>
    </source>
</evidence>
<feature type="non-terminal residue" evidence="6">
    <location>
        <position position="1"/>
    </location>
</feature>
<feature type="binding site" evidence="5">
    <location>
        <position position="95"/>
    </location>
    <ligand>
        <name>Fe cation</name>
        <dbReference type="ChEBI" id="CHEBI:24875"/>
        <note>catalytic</note>
    </ligand>
</feature>
<dbReference type="EMBL" id="CAJNNW010027975">
    <property type="protein sequence ID" value="CAE8694057.1"/>
    <property type="molecule type" value="Genomic_DNA"/>
</dbReference>
<comment type="cofactor">
    <cofactor evidence="5">
        <name>Fe(2+)</name>
        <dbReference type="ChEBI" id="CHEBI:29033"/>
    </cofactor>
    <text evidence="5">Binds 1 Fe(2+) ion per subunit.</text>
</comment>
<reference evidence="6" key="1">
    <citation type="submission" date="2021-02" db="EMBL/GenBank/DDBJ databases">
        <authorList>
            <person name="Dougan E. K."/>
            <person name="Rhodes N."/>
            <person name="Thang M."/>
            <person name="Chan C."/>
        </authorList>
    </citation>
    <scope>NUCLEOTIDE SEQUENCE</scope>
</reference>
<comment type="similarity">
    <text evidence="1">Belongs to the carotenoid oxygenase family.</text>
</comment>
<protein>
    <submittedName>
        <fullName evidence="6">Uncharacterized protein</fullName>
    </submittedName>
</protein>
<evidence type="ECO:0000256" key="2">
    <source>
        <dbReference type="ARBA" id="ARBA00022723"/>
    </source>
</evidence>
<feature type="binding site" evidence="5">
    <location>
        <position position="172"/>
    </location>
    <ligand>
        <name>Fe cation</name>
        <dbReference type="ChEBI" id="CHEBI:24875"/>
        <note>catalytic</note>
    </ligand>
</feature>
<evidence type="ECO:0000256" key="4">
    <source>
        <dbReference type="ARBA" id="ARBA00023004"/>
    </source>
</evidence>
<evidence type="ECO:0000256" key="1">
    <source>
        <dbReference type="ARBA" id="ARBA00006787"/>
    </source>
</evidence>
<dbReference type="Pfam" id="PF03055">
    <property type="entry name" value="RPE65"/>
    <property type="match status" value="1"/>
</dbReference>
<feature type="non-terminal residue" evidence="6">
    <location>
        <position position="223"/>
    </location>
</feature>
<gene>
    <name evidence="6" type="ORF">PGLA2088_LOCUS28665</name>
</gene>
<dbReference type="GO" id="GO:0046872">
    <property type="term" value="F:metal ion binding"/>
    <property type="evidence" value="ECO:0007669"/>
    <property type="project" value="UniProtKB-KW"/>
</dbReference>
<dbReference type="AlphaFoldDB" id="A0A813K6Q2"/>
<dbReference type="GO" id="GO:0010436">
    <property type="term" value="F:carotenoid dioxygenase activity"/>
    <property type="evidence" value="ECO:0007669"/>
    <property type="project" value="TreeGrafter"/>
</dbReference>
<keyword evidence="3" id="KW-0560">Oxidoreductase</keyword>
<evidence type="ECO:0000313" key="7">
    <source>
        <dbReference type="Proteomes" id="UP000626109"/>
    </source>
</evidence>
<dbReference type="PANTHER" id="PTHR10543:SF24">
    <property type="entry name" value="CAROTENOID ISOMEROOXYGENASE"/>
    <property type="match status" value="1"/>
</dbReference>
<dbReference type="GO" id="GO:0016121">
    <property type="term" value="P:carotene catabolic process"/>
    <property type="evidence" value="ECO:0007669"/>
    <property type="project" value="TreeGrafter"/>
</dbReference>
<dbReference type="PANTHER" id="PTHR10543">
    <property type="entry name" value="BETA-CAROTENE DIOXYGENASE"/>
    <property type="match status" value="1"/>
</dbReference>
<evidence type="ECO:0000256" key="5">
    <source>
        <dbReference type="PIRSR" id="PIRSR604294-1"/>
    </source>
</evidence>
<keyword evidence="2 5" id="KW-0479">Metal-binding</keyword>
<sequence length="223" mass="25253">AVVEFTLPDMETLGKVPWDDEMVDEGPLIFHSEPHIDKKTGEWYTSAIQLKIEGMGLKPEYVVFSVMPDASKEPGAPIQRRLITRIETEYPSPVHTIALTDKYIVMIQIPYPLNWDGMMSAESKWLMTGVYEGNLNDYNTWQPERNTLIRLIDRVTGEQLPPFEADPFFFFHIINSFEEKGGSSGSDDLVHLDVVCYNEPPVGFPLRQAKSGDVEDWRGGGGE</sequence>
<organism evidence="6 7">
    <name type="scientific">Polarella glacialis</name>
    <name type="common">Dinoflagellate</name>
    <dbReference type="NCBI Taxonomy" id="89957"/>
    <lineage>
        <taxon>Eukaryota</taxon>
        <taxon>Sar</taxon>
        <taxon>Alveolata</taxon>
        <taxon>Dinophyceae</taxon>
        <taxon>Suessiales</taxon>
        <taxon>Suessiaceae</taxon>
        <taxon>Polarella</taxon>
    </lineage>
</organism>
<dbReference type="InterPro" id="IPR004294">
    <property type="entry name" value="Carotenoid_Oase"/>
</dbReference>
<proteinExistence type="inferred from homology"/>
<evidence type="ECO:0000313" key="6">
    <source>
        <dbReference type="EMBL" id="CAE8694057.1"/>
    </source>
</evidence>
<dbReference type="Proteomes" id="UP000626109">
    <property type="component" value="Unassembled WGS sequence"/>
</dbReference>
<comment type="caution">
    <text evidence="6">The sequence shown here is derived from an EMBL/GenBank/DDBJ whole genome shotgun (WGS) entry which is preliminary data.</text>
</comment>
<name>A0A813K6Q2_POLGL</name>